<name>A0ABR4JBH5_9EURO</name>
<dbReference type="GeneID" id="98158903"/>
<sequence length="223" mass="24081">MSVTTECSMYWVDMQDIVGNYSQDPATCNSDMTNCVITSPSGRKLEVACDSTLQFSGITDVSYSKYFCVCGSKAVSVPETVNCADKCYDLTHNFTTCNHLELYNGFTSGNPSNLVLNDTCGAFRCEVSGINCTLDGYWLYQCDNHQHDSAASSTHSYICNCKGPATVPSGYDGKSNGTACPQPTEPPVNPSPSPTSQRSGSDHRPICPFMLVVLGVLIAFNCF</sequence>
<keyword evidence="3" id="KW-1185">Reference proteome</keyword>
<dbReference type="RefSeq" id="XP_070892436.1">
    <property type="nucleotide sequence ID" value="XM_071043739.1"/>
</dbReference>
<evidence type="ECO:0000313" key="3">
    <source>
        <dbReference type="Proteomes" id="UP001610444"/>
    </source>
</evidence>
<gene>
    <name evidence="2" type="ORF">BJX68DRAFT_259661</name>
</gene>
<comment type="caution">
    <text evidence="2">The sequence shown here is derived from an EMBL/GenBank/DDBJ whole genome shotgun (WGS) entry which is preliminary data.</text>
</comment>
<dbReference type="EMBL" id="JBFXLR010000101">
    <property type="protein sequence ID" value="KAL2837206.1"/>
    <property type="molecule type" value="Genomic_DNA"/>
</dbReference>
<feature type="region of interest" description="Disordered" evidence="1">
    <location>
        <begin position="172"/>
        <end position="201"/>
    </location>
</feature>
<accession>A0ABR4JBH5</accession>
<evidence type="ECO:0000256" key="1">
    <source>
        <dbReference type="SAM" id="MobiDB-lite"/>
    </source>
</evidence>
<proteinExistence type="predicted"/>
<protein>
    <submittedName>
        <fullName evidence="2">Uncharacterized protein</fullName>
    </submittedName>
</protein>
<organism evidence="2 3">
    <name type="scientific">Aspergillus pseudodeflectus</name>
    <dbReference type="NCBI Taxonomy" id="176178"/>
    <lineage>
        <taxon>Eukaryota</taxon>
        <taxon>Fungi</taxon>
        <taxon>Dikarya</taxon>
        <taxon>Ascomycota</taxon>
        <taxon>Pezizomycotina</taxon>
        <taxon>Eurotiomycetes</taxon>
        <taxon>Eurotiomycetidae</taxon>
        <taxon>Eurotiales</taxon>
        <taxon>Aspergillaceae</taxon>
        <taxon>Aspergillus</taxon>
        <taxon>Aspergillus subgen. Nidulantes</taxon>
    </lineage>
</organism>
<evidence type="ECO:0000313" key="2">
    <source>
        <dbReference type="EMBL" id="KAL2837206.1"/>
    </source>
</evidence>
<feature type="compositionally biased region" description="Pro residues" evidence="1">
    <location>
        <begin position="183"/>
        <end position="193"/>
    </location>
</feature>
<dbReference type="Proteomes" id="UP001610444">
    <property type="component" value="Unassembled WGS sequence"/>
</dbReference>
<reference evidence="2 3" key="1">
    <citation type="submission" date="2024-07" db="EMBL/GenBank/DDBJ databases">
        <title>Section-level genome sequencing and comparative genomics of Aspergillus sections Usti and Cavernicolus.</title>
        <authorList>
            <consortium name="Lawrence Berkeley National Laboratory"/>
            <person name="Nybo J.L."/>
            <person name="Vesth T.C."/>
            <person name="Theobald S."/>
            <person name="Frisvad J.C."/>
            <person name="Larsen T.O."/>
            <person name="Kjaerboelling I."/>
            <person name="Rothschild-Mancinelli K."/>
            <person name="Lyhne E.K."/>
            <person name="Kogle M.E."/>
            <person name="Barry K."/>
            <person name="Clum A."/>
            <person name="Na H."/>
            <person name="Ledsgaard L."/>
            <person name="Lin J."/>
            <person name="Lipzen A."/>
            <person name="Kuo A."/>
            <person name="Riley R."/>
            <person name="Mondo S."/>
            <person name="LaButti K."/>
            <person name="Haridas S."/>
            <person name="Pangalinan J."/>
            <person name="Salamov A.A."/>
            <person name="Simmons B.A."/>
            <person name="Magnuson J.K."/>
            <person name="Chen J."/>
            <person name="Drula E."/>
            <person name="Henrissat B."/>
            <person name="Wiebenga A."/>
            <person name="Lubbers R.J."/>
            <person name="Gomes A.C."/>
            <person name="Macurrencykelacurrency M.R."/>
            <person name="Stajich J."/>
            <person name="Grigoriev I.V."/>
            <person name="Mortensen U.H."/>
            <person name="De vries R.P."/>
            <person name="Baker S.E."/>
            <person name="Andersen M.R."/>
        </authorList>
    </citation>
    <scope>NUCLEOTIDE SEQUENCE [LARGE SCALE GENOMIC DNA]</scope>
    <source>
        <strain evidence="2 3">CBS 756.74</strain>
    </source>
</reference>